<dbReference type="EMBL" id="JAEMHL010000003">
    <property type="protein sequence ID" value="MBJ6749891.1"/>
    <property type="molecule type" value="Genomic_DNA"/>
</dbReference>
<name>A0ABS0YC67_9BACT</name>
<proteinExistence type="predicted"/>
<organism evidence="1 2">
    <name type="scientific">Geomonas anaerohicana</name>
    <dbReference type="NCBI Taxonomy" id="2798583"/>
    <lineage>
        <taxon>Bacteria</taxon>
        <taxon>Pseudomonadati</taxon>
        <taxon>Thermodesulfobacteriota</taxon>
        <taxon>Desulfuromonadia</taxon>
        <taxon>Geobacterales</taxon>
        <taxon>Geobacteraceae</taxon>
        <taxon>Geomonas</taxon>
    </lineage>
</organism>
<dbReference type="RefSeq" id="WP_199388436.1">
    <property type="nucleotide sequence ID" value="NZ_JAEMHL010000003.1"/>
</dbReference>
<gene>
    <name evidence="1" type="ORF">JFN91_06665</name>
</gene>
<dbReference type="Proteomes" id="UP000614714">
    <property type="component" value="Unassembled WGS sequence"/>
</dbReference>
<keyword evidence="2" id="KW-1185">Reference proteome</keyword>
<sequence length="243" mass="26926">MSQLYRGLWPQVVGTLAKYSVRFIDGAWRVTVLYAADEGLRFLAVEGDAADLVDKINEIKVSTGGQPGGTFYINEYRHVLVPVGDHTASRQVPYHYAGRYGKDFHFDFEGKTLTTKPVDAGGEQLAPGKQWFGPRPGIPYVLAAGGTDIYFETPALTDADPPDIRPRMTRRVQLSRVLKDKGLLSQAVAPVFRIRGYQGGRFYVNEHGAIFTPVGAHDGNGLDYIYCGEIDRKAWFPEPAVPF</sequence>
<protein>
    <submittedName>
        <fullName evidence="1">Uncharacterized protein</fullName>
    </submittedName>
</protein>
<reference evidence="1 2" key="1">
    <citation type="submission" date="2020-12" db="EMBL/GenBank/DDBJ databases">
        <title>Geomonas sp. Red421, isolated from paddy soil.</title>
        <authorList>
            <person name="Xu Z."/>
            <person name="Zhang Z."/>
            <person name="Masuda Y."/>
            <person name="Itoh H."/>
            <person name="Senoo K."/>
        </authorList>
    </citation>
    <scope>NUCLEOTIDE SEQUENCE [LARGE SCALE GENOMIC DNA]</scope>
    <source>
        <strain evidence="1 2">Red421</strain>
    </source>
</reference>
<evidence type="ECO:0000313" key="2">
    <source>
        <dbReference type="Proteomes" id="UP000614714"/>
    </source>
</evidence>
<comment type="caution">
    <text evidence="1">The sequence shown here is derived from an EMBL/GenBank/DDBJ whole genome shotgun (WGS) entry which is preliminary data.</text>
</comment>
<accession>A0ABS0YC67</accession>
<evidence type="ECO:0000313" key="1">
    <source>
        <dbReference type="EMBL" id="MBJ6749891.1"/>
    </source>
</evidence>